<dbReference type="eggNOG" id="KOG4658">
    <property type="taxonomic scope" value="Eukaryota"/>
</dbReference>
<dbReference type="SUPFAM" id="SSF52540">
    <property type="entry name" value="P-loop containing nucleoside triphosphate hydrolases"/>
    <property type="match status" value="2"/>
</dbReference>
<evidence type="ECO:0000259" key="7">
    <source>
        <dbReference type="Pfam" id="PF00931"/>
    </source>
</evidence>
<accession>A0A0E0J3R7</accession>
<keyword evidence="4" id="KW-0547">Nucleotide-binding</keyword>
<dbReference type="InterPro" id="IPR027417">
    <property type="entry name" value="P-loop_NTPase"/>
</dbReference>
<feature type="domain" description="Disease resistance N-terminal" evidence="8">
    <location>
        <begin position="7"/>
        <end position="99"/>
    </location>
</feature>
<dbReference type="EnsemblPlants" id="ONIVA11G18160.1">
    <property type="protein sequence ID" value="ONIVA11G18160.1"/>
    <property type="gene ID" value="ONIVA11G18160"/>
</dbReference>
<dbReference type="HOGENOM" id="CLU_000837_21_2_1"/>
<dbReference type="Gene3D" id="1.10.10.10">
    <property type="entry name" value="Winged helix-like DNA-binding domain superfamily/Winged helix DNA-binding domain"/>
    <property type="match status" value="2"/>
</dbReference>
<dbReference type="FunFam" id="3.40.50.300:FF:001091">
    <property type="entry name" value="Probable disease resistance protein At1g61300"/>
    <property type="match status" value="1"/>
</dbReference>
<dbReference type="InterPro" id="IPR042197">
    <property type="entry name" value="Apaf_helical"/>
</dbReference>
<dbReference type="GO" id="GO:0002758">
    <property type="term" value="P:innate immune response-activating signaling pathway"/>
    <property type="evidence" value="ECO:0007669"/>
    <property type="project" value="UniProtKB-ARBA"/>
</dbReference>
<dbReference type="PRINTS" id="PR00364">
    <property type="entry name" value="DISEASERSIST"/>
</dbReference>
<dbReference type="Proteomes" id="UP000006591">
    <property type="component" value="Chromosome 11"/>
</dbReference>
<dbReference type="Pfam" id="PF18052">
    <property type="entry name" value="Rx_N"/>
    <property type="match status" value="2"/>
</dbReference>
<dbReference type="InterPro" id="IPR038005">
    <property type="entry name" value="RX-like_CC"/>
</dbReference>
<reference evidence="11" key="1">
    <citation type="submission" date="2015-04" db="UniProtKB">
        <authorList>
            <consortium name="EnsemblPlants"/>
        </authorList>
    </citation>
    <scope>IDENTIFICATION</scope>
    <source>
        <strain evidence="11">SL10</strain>
    </source>
</reference>
<keyword evidence="6" id="KW-0175">Coiled coil</keyword>
<dbReference type="GO" id="GO:0042742">
    <property type="term" value="P:defense response to bacterium"/>
    <property type="evidence" value="ECO:0007669"/>
    <property type="project" value="UniProtKB-ARBA"/>
</dbReference>
<evidence type="ECO:0000259" key="8">
    <source>
        <dbReference type="Pfam" id="PF18052"/>
    </source>
</evidence>
<dbReference type="SUPFAM" id="SSF52047">
    <property type="entry name" value="RNI-like"/>
    <property type="match status" value="2"/>
</dbReference>
<proteinExistence type="inferred from homology"/>
<evidence type="ECO:0000259" key="10">
    <source>
        <dbReference type="Pfam" id="PF23598"/>
    </source>
</evidence>
<feature type="domain" description="Disease resistance protein winged helix" evidence="9">
    <location>
        <begin position="429"/>
        <end position="501"/>
    </location>
</feature>
<comment type="similarity">
    <text evidence="1">Belongs to the disease resistance NB-LRR family.</text>
</comment>
<dbReference type="Gramene" id="ONIVA11G18160.1">
    <property type="protein sequence ID" value="ONIVA11G18160.1"/>
    <property type="gene ID" value="ONIVA11G18160"/>
</dbReference>
<feature type="domain" description="NB-ARC" evidence="7">
    <location>
        <begin position="170"/>
        <end position="340"/>
    </location>
</feature>
<feature type="domain" description="Disease resistance R13L4/SHOC-2-like LRR" evidence="10">
    <location>
        <begin position="1444"/>
        <end position="1760"/>
    </location>
</feature>
<dbReference type="CDD" id="cd14798">
    <property type="entry name" value="RX-CC_like"/>
    <property type="match status" value="2"/>
</dbReference>
<evidence type="ECO:0000313" key="12">
    <source>
        <dbReference type="Proteomes" id="UP000006591"/>
    </source>
</evidence>
<dbReference type="Pfam" id="PF23559">
    <property type="entry name" value="WHD_DRP"/>
    <property type="match status" value="2"/>
</dbReference>
<dbReference type="InterPro" id="IPR036388">
    <property type="entry name" value="WH-like_DNA-bd_sf"/>
</dbReference>
<sequence>MEFATGAIGTLLPKLGKLLSEEYNLQKNVKEGIKFLKIELESMQLALKKISNVPLDQLDEQVKIWARDVRELSYSIEDIIDTFMLRVDDLDQSKKNIFTWLINKCHKLSEVKIQHKIAKDIKDVKIQVKAVMERRDRYRLDGVVANPPTIVDPRILALYENVTNLVGIDKTSDDLIKRLFEGDDESKKKLKLISIVGIGGLGKTTLAKAVFESLKMQFECAALIPVGQKPDIKKVFKDILIELNKYNYMKFDTMALSERYLIDELREYLHKRRYLIVIDDIWETSTWKMIKCALVDSNCGSRVITTTRISQVAEEVGNIYLMEPLSADNSKKLFYNRMFGAQCKGREGNQQAEATKKILQKCSGVPLSIITIACLLVNKPVEEWSKVYNSIGFGLEDRNEAVQNTRKILSYSYYELPSHLKTCLLHLSIFPEDCWIEKKSLIWIWIAEGFVHEEHGNKIYEVGESYFTELINKGMIQPMGYDIYSDTFDGCRVHDMVLDLIRILTNVENFVKVLDKPYDEHNLSLQIGVVRRIALHKSSNLEKSHNLAASMPQLRSFNAIKCSISLMPLLTSFQVLRVLVLEHCDITGSCHLKHLGKLHQLRYLGLRYTCVDYLPTEIGALVQLQALDVRNTGLAALPASVGKLNKLMRLCVDRETRVLASVGNLTSLQELSLGLVSIDICSNFAVEVRKLSDLRILKISWLGETDKGLLKALVESLCSLQRIQHLEILFGSWVLVSHWEGWEPPRQLHKFCMDGLHVFLPRLPSWVNSMCVPHLSYLELQVLAMEPQDLDVLARMQKLRFLHVYLNTKFSWTVAGGGLFPNLRYCCTNIMLTFLQGAMPMVKHVELCVPASRDSVTNEVGLGNLPLLDVVSVLLDCESATGRVVEEVEAALRREVNAHPNNPTIQVNWFTHLSIIITRNTHPSEGRSEQSEMEFTTGTMGTLLPKLGKLLKEEYNLRKSVKEGIIFLKAELESVQAVLEKVSMVPLDQLDTQIKFWARDVRDISYYIEDTIDTFMLHVNGLEPTNTTSHVKIHHKIANDIKYLKRQIKEVMDRRDRYKIDDIVAKPRTVIDPRLLALYEKATNLIGVDKPADDLIKMLSIGDEISRNLKMVSVVGFGGLGKTTLAKVVFGMLKGQFDCAGFVPVGQRPDIKRVFKDILIEVNKHKYMVFDALALNERHLIDELREYLDNRRYLIIIDDIWETSTWKIIKCAFLDSNSGSRVIATTRISQVAKEIAKEFGYVYIMKPLSINNSKKLFYSRIFGADYNGPSNNQPAEDWSDVYESIGFGSTDQNEVVHNTRKILSFSYYDLPSYLKTCMLHLSIYPEDHLIEKDCLIWKWVAEGFIYEEQGKGLFETGERYFIELINKSMIQPTEQTLFGCKVDGCRVHDMVLDLIRILATEENFLKVLHRGHEQQSPSLHSKTIRRLALHKSRNQDNFAIGMEQLRLFNAIECPINMTSPLVNSHVLRVLALENCVVMGGCLKHLRKLLQLRYLGLRYTRIDELPSEIGDLVHLQTLDIMNTGLDALPATIGKLTKLMRLRVDNGTRVHAGVANLTSLQELLLGKISDDTCPNFAVELCTLTDLRVLNIWIKMEDEGTLNTLVESLQSLRRIQNLNIRLDIKDTGMETKYSMMCIWEDWEPPRQLREFYLSGWTGFLPRLPDWMNSKRIPNLSKLDMKVLAMEPWDLDTLGRMPMLHYLRRRICTKISSWTVGCGLFPNLRYCMMNIELKFLQGVMPMLMEIEFYVSASSPGVPNDVGLGTSRCSTVPIFPLSARVEEAEIELRRYHPNRPAIYVFRLDEHLMKRDKDDGDEKTSAAGQVVKHFPGVQTIRRKRLRKQDEGVHQY</sequence>
<evidence type="ECO:0000313" key="11">
    <source>
        <dbReference type="EnsemblPlants" id="ONIVA11G18160.1"/>
    </source>
</evidence>
<feature type="domain" description="NB-ARC" evidence="7">
    <location>
        <begin position="1092"/>
        <end position="1262"/>
    </location>
</feature>
<evidence type="ECO:0000256" key="5">
    <source>
        <dbReference type="ARBA" id="ARBA00022821"/>
    </source>
</evidence>
<dbReference type="PANTHER" id="PTHR23155:SF1116">
    <property type="entry name" value="OS12G0273300 PROTEIN"/>
    <property type="match status" value="1"/>
</dbReference>
<dbReference type="Pfam" id="PF23598">
    <property type="entry name" value="LRR_14"/>
    <property type="match status" value="2"/>
</dbReference>
<dbReference type="InterPro" id="IPR044974">
    <property type="entry name" value="Disease_R_plants"/>
</dbReference>
<keyword evidence="2" id="KW-0433">Leucine-rich repeat</keyword>
<feature type="domain" description="Disease resistance R13L4/SHOC-2-like LRR" evidence="10">
    <location>
        <begin position="553"/>
        <end position="905"/>
    </location>
</feature>
<keyword evidence="12" id="KW-1185">Reference proteome</keyword>
<keyword evidence="5" id="KW-0611">Plant defense</keyword>
<evidence type="ECO:0000259" key="9">
    <source>
        <dbReference type="Pfam" id="PF23559"/>
    </source>
</evidence>
<dbReference type="GO" id="GO:0043531">
    <property type="term" value="F:ADP binding"/>
    <property type="evidence" value="ECO:0007669"/>
    <property type="project" value="InterPro"/>
</dbReference>
<dbReference type="InterPro" id="IPR055414">
    <property type="entry name" value="LRR_R13L4/SHOC2-like"/>
</dbReference>
<dbReference type="Gene3D" id="1.10.8.430">
    <property type="entry name" value="Helical domain of apoptotic protease-activating factors"/>
    <property type="match status" value="1"/>
</dbReference>
<evidence type="ECO:0000256" key="2">
    <source>
        <dbReference type="ARBA" id="ARBA00022614"/>
    </source>
</evidence>
<dbReference type="Gene3D" id="1.20.5.4130">
    <property type="match status" value="2"/>
</dbReference>
<name>A0A0E0J3R7_ORYNI</name>
<evidence type="ECO:0000256" key="1">
    <source>
        <dbReference type="ARBA" id="ARBA00008894"/>
    </source>
</evidence>
<dbReference type="InterPro" id="IPR032675">
    <property type="entry name" value="LRR_dom_sf"/>
</dbReference>
<dbReference type="PANTHER" id="PTHR23155">
    <property type="entry name" value="DISEASE RESISTANCE PROTEIN RP"/>
    <property type="match status" value="1"/>
</dbReference>
<organism evidence="11">
    <name type="scientific">Oryza nivara</name>
    <name type="common">Indian wild rice</name>
    <name type="synonym">Oryza sativa f. spontanea</name>
    <dbReference type="NCBI Taxonomy" id="4536"/>
    <lineage>
        <taxon>Eukaryota</taxon>
        <taxon>Viridiplantae</taxon>
        <taxon>Streptophyta</taxon>
        <taxon>Embryophyta</taxon>
        <taxon>Tracheophyta</taxon>
        <taxon>Spermatophyta</taxon>
        <taxon>Magnoliopsida</taxon>
        <taxon>Liliopsida</taxon>
        <taxon>Poales</taxon>
        <taxon>Poaceae</taxon>
        <taxon>BOP clade</taxon>
        <taxon>Oryzoideae</taxon>
        <taxon>Oryzeae</taxon>
        <taxon>Oryzinae</taxon>
        <taxon>Oryza</taxon>
    </lineage>
</organism>
<dbReference type="InterPro" id="IPR058922">
    <property type="entry name" value="WHD_DRP"/>
</dbReference>
<dbReference type="GO" id="GO:0009626">
    <property type="term" value="P:plant-type hypersensitive response"/>
    <property type="evidence" value="ECO:0007669"/>
    <property type="project" value="UniProtKB-ARBA"/>
</dbReference>
<dbReference type="Pfam" id="PF00931">
    <property type="entry name" value="NB-ARC"/>
    <property type="match status" value="2"/>
</dbReference>
<keyword evidence="3" id="KW-0677">Repeat</keyword>
<dbReference type="STRING" id="4536.A0A0E0J3R7"/>
<dbReference type="OMA" id="HDNISAY"/>
<dbReference type="InterPro" id="IPR041118">
    <property type="entry name" value="Rx_N"/>
</dbReference>
<feature type="domain" description="Disease resistance N-terminal" evidence="8">
    <location>
        <begin position="940"/>
        <end position="1023"/>
    </location>
</feature>
<reference evidence="11" key="2">
    <citation type="submission" date="2018-04" db="EMBL/GenBank/DDBJ databases">
        <title>OnivRS2 (Oryza nivara Reference Sequence Version 2).</title>
        <authorList>
            <person name="Zhang J."/>
            <person name="Kudrna D."/>
            <person name="Lee S."/>
            <person name="Talag J."/>
            <person name="Rajasekar S."/>
            <person name="Welchert J."/>
            <person name="Hsing Y.-I."/>
            <person name="Wing R.A."/>
        </authorList>
    </citation>
    <scope>NUCLEOTIDE SEQUENCE [LARGE SCALE GENOMIC DNA]</scope>
    <source>
        <strain evidence="11">SL10</strain>
    </source>
</reference>
<feature type="domain" description="Disease resistance protein winged helix" evidence="9">
    <location>
        <begin position="1323"/>
        <end position="1395"/>
    </location>
</feature>
<dbReference type="InterPro" id="IPR002182">
    <property type="entry name" value="NB-ARC"/>
</dbReference>
<evidence type="ECO:0000256" key="4">
    <source>
        <dbReference type="ARBA" id="ARBA00022741"/>
    </source>
</evidence>
<dbReference type="Gene3D" id="3.80.10.10">
    <property type="entry name" value="Ribonuclease Inhibitor"/>
    <property type="match status" value="2"/>
</dbReference>
<evidence type="ECO:0000256" key="3">
    <source>
        <dbReference type="ARBA" id="ARBA00022737"/>
    </source>
</evidence>
<evidence type="ECO:0000256" key="6">
    <source>
        <dbReference type="ARBA" id="ARBA00023054"/>
    </source>
</evidence>
<protein>
    <submittedName>
        <fullName evidence="11">Uncharacterized protein</fullName>
    </submittedName>
</protein>
<dbReference type="Gene3D" id="3.40.50.300">
    <property type="entry name" value="P-loop containing nucleotide triphosphate hydrolases"/>
    <property type="match status" value="2"/>
</dbReference>
<dbReference type="FunFam" id="1.10.10.10:FF:000322">
    <property type="entry name" value="Probable disease resistance protein At1g63360"/>
    <property type="match status" value="2"/>
</dbReference>